<dbReference type="FunFam" id="3.40.50.300:FF:000886">
    <property type="entry name" value="Putative GTP-binding protein 6"/>
    <property type="match status" value="1"/>
</dbReference>
<evidence type="ECO:0000256" key="1">
    <source>
        <dbReference type="ARBA" id="ARBA00022723"/>
    </source>
</evidence>
<evidence type="ECO:0000313" key="8">
    <source>
        <dbReference type="RefSeq" id="XP_031550326.1"/>
    </source>
</evidence>
<dbReference type="InterPro" id="IPR016496">
    <property type="entry name" value="GTPase_HflX"/>
</dbReference>
<dbReference type="GO" id="GO:0005737">
    <property type="term" value="C:cytoplasm"/>
    <property type="evidence" value="ECO:0007669"/>
    <property type="project" value="TreeGrafter"/>
</dbReference>
<feature type="coiled-coil region" evidence="5">
    <location>
        <begin position="242"/>
        <end position="269"/>
    </location>
</feature>
<sequence>MSLLLTRFIQYHDLGRRFVLIGPQSISRGIFLCRTFSDSSGFTHDFEDEQPETSEVLKHLRQKHHYHGITEKEREYQDVMVIEPDYKWGRHRFQKSTVDHRLGEACGLVHSISNWRVKAKYKEPLRKIDNNMFFGKGKVEELTERIQDIKKSNGGILDVVYLDVGRLSTRQYRELESLWDVKVLDRFGIVLQIFKERAKTGEAKIQVELAEIPYLRSRLVGDESVEYDQQRGGTHYIGGGGETQLEKERRILSERESKLKKKLESLRKHRDHVHQERNKRHVPIVAVVGYTNAGKTTLIKSLTGDAKMQPDNKLFATLDVTAHAGKLPSGMHALFVDTVGFISDLPPELVESFSATLEDVVVSDVVVHVRDISHPDKDTQDDDVKSILTDQLKVRPSLVEHIIEVNNKIDLCSEEALHEMVPHIGAQEINISAVNGTGLDKLRKRIEEGIIKTTGRMVRKVVIPPGGPQLSWLYHEAVVHETEADEDGFLTATVIMDEATNKKFEKKFGDILSR</sequence>
<keyword evidence="4" id="KW-0342">GTP-binding</keyword>
<dbReference type="Gene3D" id="3.40.50.11060">
    <property type="entry name" value="GTPase HflX, N-terminal domain"/>
    <property type="match status" value="1"/>
</dbReference>
<keyword evidence="3" id="KW-0460">Magnesium</keyword>
<dbReference type="InterPro" id="IPR030394">
    <property type="entry name" value="G_HFLX_dom"/>
</dbReference>
<keyword evidence="1" id="KW-0479">Metal-binding</keyword>
<dbReference type="RefSeq" id="XP_031550326.1">
    <property type="nucleotide sequence ID" value="XM_031694466.1"/>
</dbReference>
<dbReference type="InterPro" id="IPR025121">
    <property type="entry name" value="GTPase_HflX_N"/>
</dbReference>
<proteinExistence type="inferred from homology"/>
<evidence type="ECO:0000256" key="4">
    <source>
        <dbReference type="ARBA" id="ARBA00023134"/>
    </source>
</evidence>
<dbReference type="InterPro" id="IPR042108">
    <property type="entry name" value="GTPase_HflX_N_sf"/>
</dbReference>
<keyword evidence="2" id="KW-0547">Nucleotide-binding</keyword>
<keyword evidence="7" id="KW-1185">Reference proteome</keyword>
<dbReference type="InterPro" id="IPR006073">
    <property type="entry name" value="GTP-bd"/>
</dbReference>
<dbReference type="Pfam" id="PF13167">
    <property type="entry name" value="GTP-bdg_N"/>
    <property type="match status" value="1"/>
</dbReference>
<dbReference type="Pfam" id="PF01926">
    <property type="entry name" value="MMR_HSR1"/>
    <property type="match status" value="1"/>
</dbReference>
<evidence type="ECO:0000259" key="6">
    <source>
        <dbReference type="PROSITE" id="PS51705"/>
    </source>
</evidence>
<dbReference type="SUPFAM" id="SSF52540">
    <property type="entry name" value="P-loop containing nucleoside triphosphate hydrolases"/>
    <property type="match status" value="1"/>
</dbReference>
<dbReference type="GO" id="GO:0005525">
    <property type="term" value="F:GTP binding"/>
    <property type="evidence" value="ECO:0007669"/>
    <property type="project" value="UniProtKB-KW"/>
</dbReference>
<dbReference type="CDD" id="cd01878">
    <property type="entry name" value="HflX"/>
    <property type="match status" value="1"/>
</dbReference>
<evidence type="ECO:0000256" key="5">
    <source>
        <dbReference type="SAM" id="Coils"/>
    </source>
</evidence>
<dbReference type="GO" id="GO:0043022">
    <property type="term" value="F:ribosome binding"/>
    <property type="evidence" value="ECO:0007669"/>
    <property type="project" value="TreeGrafter"/>
</dbReference>
<dbReference type="InterPro" id="IPR027417">
    <property type="entry name" value="P-loop_NTPase"/>
</dbReference>
<dbReference type="Gene3D" id="6.10.250.2860">
    <property type="match status" value="1"/>
</dbReference>
<protein>
    <submittedName>
        <fullName evidence="8">GTP-binding protein 6</fullName>
    </submittedName>
</protein>
<dbReference type="HAMAP" id="MF_00900">
    <property type="entry name" value="GTPase_HflX"/>
    <property type="match status" value="1"/>
</dbReference>
<accession>A0A6P8H4G7</accession>
<dbReference type="GO" id="GO:0046872">
    <property type="term" value="F:metal ion binding"/>
    <property type="evidence" value="ECO:0007669"/>
    <property type="project" value="UniProtKB-KW"/>
</dbReference>
<name>A0A6P8H4G7_ACTTE</name>
<dbReference type="Pfam" id="PF16360">
    <property type="entry name" value="GTP-bdg_M"/>
    <property type="match status" value="1"/>
</dbReference>
<dbReference type="InterPro" id="IPR045498">
    <property type="entry name" value="HflX_C"/>
</dbReference>
<dbReference type="Proteomes" id="UP000515163">
    <property type="component" value="Unplaced"/>
</dbReference>
<dbReference type="FunCoup" id="A0A6P8H4G7">
    <property type="interactions" value="355"/>
</dbReference>
<feature type="domain" description="Hflx-type G" evidence="6">
    <location>
        <begin position="283"/>
        <end position="454"/>
    </location>
</feature>
<evidence type="ECO:0000256" key="2">
    <source>
        <dbReference type="ARBA" id="ARBA00022741"/>
    </source>
</evidence>
<dbReference type="KEGG" id="aten:116287774"/>
<organism evidence="7 8">
    <name type="scientific">Actinia tenebrosa</name>
    <name type="common">Australian red waratah sea anemone</name>
    <dbReference type="NCBI Taxonomy" id="6105"/>
    <lineage>
        <taxon>Eukaryota</taxon>
        <taxon>Metazoa</taxon>
        <taxon>Cnidaria</taxon>
        <taxon>Anthozoa</taxon>
        <taxon>Hexacorallia</taxon>
        <taxon>Actiniaria</taxon>
        <taxon>Actiniidae</taxon>
        <taxon>Actinia</taxon>
    </lineage>
</organism>
<dbReference type="InterPro" id="IPR032305">
    <property type="entry name" value="GTP-bd_M"/>
</dbReference>
<dbReference type="PROSITE" id="PS51705">
    <property type="entry name" value="G_HFLX"/>
    <property type="match status" value="1"/>
</dbReference>
<dbReference type="NCBIfam" id="TIGR03156">
    <property type="entry name" value="GTP_HflX"/>
    <property type="match status" value="1"/>
</dbReference>
<dbReference type="InParanoid" id="A0A6P8H4G7"/>
<dbReference type="Gene3D" id="3.40.50.300">
    <property type="entry name" value="P-loop containing nucleotide triphosphate hydrolases"/>
    <property type="match status" value="1"/>
</dbReference>
<dbReference type="GeneID" id="116287774"/>
<dbReference type="OrthoDB" id="10268034at2759"/>
<reference evidence="8" key="1">
    <citation type="submission" date="2025-08" db="UniProtKB">
        <authorList>
            <consortium name="RefSeq"/>
        </authorList>
    </citation>
    <scope>IDENTIFICATION</scope>
    <source>
        <tissue evidence="8">Tentacle</tissue>
    </source>
</reference>
<keyword evidence="5" id="KW-0175">Coiled coil</keyword>
<evidence type="ECO:0000256" key="3">
    <source>
        <dbReference type="ARBA" id="ARBA00022842"/>
    </source>
</evidence>
<dbReference type="AlphaFoldDB" id="A0A6P8H4G7"/>
<gene>
    <name evidence="8" type="primary">LOC116287774</name>
</gene>
<dbReference type="Pfam" id="PF19275">
    <property type="entry name" value="HflX_C"/>
    <property type="match status" value="1"/>
</dbReference>
<dbReference type="PANTHER" id="PTHR10229">
    <property type="entry name" value="GTP-BINDING PROTEIN HFLX"/>
    <property type="match status" value="1"/>
</dbReference>
<evidence type="ECO:0000313" key="7">
    <source>
        <dbReference type="Proteomes" id="UP000515163"/>
    </source>
</evidence>
<dbReference type="PANTHER" id="PTHR10229:SF0">
    <property type="entry name" value="GTP-BINDING PROTEIN 6-RELATED"/>
    <property type="match status" value="1"/>
</dbReference>